<dbReference type="AlphaFoldDB" id="A0A8B9QX52"/>
<evidence type="ECO:0000259" key="2">
    <source>
        <dbReference type="Pfam" id="PF09291"/>
    </source>
</evidence>
<keyword evidence="1" id="KW-1133">Transmembrane helix</keyword>
<dbReference type="InterPro" id="IPR013783">
    <property type="entry name" value="Ig-like_fold"/>
</dbReference>
<feature type="domain" description="T-cell receptor alpha chain constant" evidence="2">
    <location>
        <begin position="93"/>
        <end position="162"/>
    </location>
</feature>
<keyword evidence="1" id="KW-0812">Transmembrane</keyword>
<keyword evidence="1" id="KW-0472">Membrane</keyword>
<reference evidence="3" key="1">
    <citation type="submission" date="2019-08" db="EMBL/GenBank/DDBJ databases">
        <title>Three high-quality genomes provides insights into domestication of ducks.</title>
        <authorList>
            <person name="Hou Z.C."/>
            <person name="Zhu F."/>
            <person name="Yin Z.T."/>
            <person name="Zhang F."/>
        </authorList>
    </citation>
    <scope>NUCLEOTIDE SEQUENCE [LARGE SCALE GENOMIC DNA]</scope>
</reference>
<protein>
    <recommendedName>
        <fullName evidence="2">T-cell receptor alpha chain constant domain-containing protein</fullName>
    </recommendedName>
</protein>
<evidence type="ECO:0000313" key="3">
    <source>
        <dbReference type="Ensembl" id="ENSAPLP00020003320.1"/>
    </source>
</evidence>
<organism evidence="3 4">
    <name type="scientific">Anas platyrhynchos</name>
    <name type="common">Mallard</name>
    <name type="synonym">Anas boschas</name>
    <dbReference type="NCBI Taxonomy" id="8839"/>
    <lineage>
        <taxon>Eukaryota</taxon>
        <taxon>Metazoa</taxon>
        <taxon>Chordata</taxon>
        <taxon>Craniata</taxon>
        <taxon>Vertebrata</taxon>
        <taxon>Euteleostomi</taxon>
        <taxon>Archelosauria</taxon>
        <taxon>Archosauria</taxon>
        <taxon>Dinosauria</taxon>
        <taxon>Saurischia</taxon>
        <taxon>Theropoda</taxon>
        <taxon>Coelurosauria</taxon>
        <taxon>Aves</taxon>
        <taxon>Neognathae</taxon>
        <taxon>Galloanserae</taxon>
        <taxon>Anseriformes</taxon>
        <taxon>Anatidae</taxon>
        <taxon>Anatinae</taxon>
        <taxon>Anas</taxon>
    </lineage>
</organism>
<dbReference type="Gene3D" id="2.60.40.10">
    <property type="entry name" value="Immunoglobulins"/>
    <property type="match status" value="1"/>
</dbReference>
<feature type="transmembrane region" description="Helical" evidence="1">
    <location>
        <begin position="205"/>
        <end position="226"/>
    </location>
</feature>
<name>A0A8B9QX52_ANAPL</name>
<evidence type="ECO:0000313" key="4">
    <source>
        <dbReference type="Proteomes" id="UP000694400"/>
    </source>
</evidence>
<accession>A0A8B9QX52</accession>
<proteinExistence type="predicted"/>
<dbReference type="Pfam" id="PF09291">
    <property type="entry name" value="DUF1968"/>
    <property type="match status" value="1"/>
</dbReference>
<reference evidence="3" key="3">
    <citation type="submission" date="2025-09" db="UniProtKB">
        <authorList>
            <consortium name="Ensembl"/>
        </authorList>
    </citation>
    <scope>IDENTIFICATION</scope>
</reference>
<dbReference type="Ensembl" id="ENSAPLT00020003570.1">
    <property type="protein sequence ID" value="ENSAPLP00020003320.1"/>
    <property type="gene ID" value="ENSAPLG00020002448.1"/>
</dbReference>
<evidence type="ECO:0000256" key="1">
    <source>
        <dbReference type="SAM" id="Phobius"/>
    </source>
</evidence>
<dbReference type="InterPro" id="IPR015370">
    <property type="entry name" value="TCR_alpha_C"/>
</dbReference>
<sequence>MQQSSSLSQECRGKLLTKAWQGWLLCGHGQPMLSQAESQTKSWCFEAVENPMIIRQELGFLLWEEMLCHYSSDKLTFGSGTRLSVLPKVVPSPSVYRLTAKDDEDLEMCLITDYAPENLKVKPNSDDRKTEAVVEVATSENKQEASYLTTYWANKNEMECGAEDKKAGKLEGKDPKSGASTVCVTGMSPHFKTDENLNMLSFTQLGLKIILMKAVIFNVVMTILMWKKKE</sequence>
<dbReference type="Proteomes" id="UP000694400">
    <property type="component" value="Chromosome 25"/>
</dbReference>
<reference evidence="3" key="2">
    <citation type="submission" date="2025-08" db="UniProtKB">
        <authorList>
            <consortium name="Ensembl"/>
        </authorList>
    </citation>
    <scope>IDENTIFICATION</scope>
</reference>